<dbReference type="InterPro" id="IPR013216">
    <property type="entry name" value="Methyltransf_11"/>
</dbReference>
<reference evidence="2 3" key="2">
    <citation type="submission" date="2024-02" db="EMBL/GenBank/DDBJ databases">
        <title>The Genome Sequence of Enterococcus sp. DIV0159.</title>
        <authorList>
            <person name="Earl A."/>
            <person name="Manson A."/>
            <person name="Gilmore M."/>
            <person name="Sanders J."/>
            <person name="Shea T."/>
            <person name="Howe W."/>
            <person name="Livny J."/>
            <person name="Cuomo C."/>
            <person name="Neafsey D."/>
            <person name="Birren B."/>
        </authorList>
    </citation>
    <scope>NUCLEOTIDE SEQUENCE [LARGE SCALE GENOMIC DNA]</scope>
    <source>
        <strain evidence="2 3">665A</strain>
    </source>
</reference>
<name>A0ABV0EPT1_9ENTE</name>
<dbReference type="SUPFAM" id="SSF53335">
    <property type="entry name" value="S-adenosyl-L-methionine-dependent methyltransferases"/>
    <property type="match status" value="1"/>
</dbReference>
<gene>
    <name evidence="2" type="ORF">JZO67_002595</name>
</gene>
<feature type="domain" description="Methyltransferase type 11" evidence="1">
    <location>
        <begin position="58"/>
        <end position="152"/>
    </location>
</feature>
<dbReference type="EMBL" id="JAFREL020000002">
    <property type="protein sequence ID" value="MEO1770642.1"/>
    <property type="molecule type" value="Genomic_DNA"/>
</dbReference>
<accession>A0ABV0EPT1</accession>
<keyword evidence="3" id="KW-1185">Reference proteome</keyword>
<organism evidence="2 3">
    <name type="scientific">Candidatus Enterococcus ferrettii</name>
    <dbReference type="NCBI Taxonomy" id="2815324"/>
    <lineage>
        <taxon>Bacteria</taxon>
        <taxon>Bacillati</taxon>
        <taxon>Bacillota</taxon>
        <taxon>Bacilli</taxon>
        <taxon>Lactobacillales</taxon>
        <taxon>Enterococcaceae</taxon>
        <taxon>Enterococcus</taxon>
    </lineage>
</organism>
<dbReference type="RefSeq" id="WP_207704890.1">
    <property type="nucleotide sequence ID" value="NZ_JAFREL020000002.1"/>
</dbReference>
<proteinExistence type="predicted"/>
<protein>
    <recommendedName>
        <fullName evidence="1">Methyltransferase type 11 domain-containing protein</fullName>
    </recommendedName>
</protein>
<dbReference type="PANTHER" id="PTHR43591">
    <property type="entry name" value="METHYLTRANSFERASE"/>
    <property type="match status" value="1"/>
</dbReference>
<dbReference type="Proteomes" id="UP000664357">
    <property type="component" value="Unassembled WGS sequence"/>
</dbReference>
<dbReference type="Pfam" id="PF08241">
    <property type="entry name" value="Methyltransf_11"/>
    <property type="match status" value="1"/>
</dbReference>
<evidence type="ECO:0000313" key="3">
    <source>
        <dbReference type="Proteomes" id="UP000664357"/>
    </source>
</evidence>
<evidence type="ECO:0000313" key="2">
    <source>
        <dbReference type="EMBL" id="MEO1770642.1"/>
    </source>
</evidence>
<dbReference type="InterPro" id="IPR029063">
    <property type="entry name" value="SAM-dependent_MTases_sf"/>
</dbReference>
<dbReference type="CDD" id="cd02440">
    <property type="entry name" value="AdoMet_MTases"/>
    <property type="match status" value="1"/>
</dbReference>
<comment type="caution">
    <text evidence="2">The sequence shown here is derived from an EMBL/GenBank/DDBJ whole genome shotgun (WGS) entry which is preliminary data.</text>
</comment>
<evidence type="ECO:0000259" key="1">
    <source>
        <dbReference type="Pfam" id="PF08241"/>
    </source>
</evidence>
<reference evidence="2 3" key="1">
    <citation type="submission" date="2021-03" db="EMBL/GenBank/DDBJ databases">
        <authorList>
            <person name="Gilmore M.S."/>
            <person name="Schwartzman J."/>
            <person name="Van Tyne D."/>
            <person name="Martin M."/>
            <person name="Earl A.M."/>
            <person name="Manson A.L."/>
            <person name="Straub T."/>
            <person name="Salamzade R."/>
            <person name="Saavedra J."/>
            <person name="Lebreton F."/>
            <person name="Prichula J."/>
            <person name="Schaufler K."/>
            <person name="Gaca A."/>
            <person name="Sgardioli B."/>
            <person name="Wagenaar J."/>
            <person name="Strong T."/>
        </authorList>
    </citation>
    <scope>NUCLEOTIDE SEQUENCE [LARGE SCALE GENOMIC DNA]</scope>
    <source>
        <strain evidence="2 3">665A</strain>
    </source>
</reference>
<dbReference type="PANTHER" id="PTHR43591:SF24">
    <property type="entry name" value="2-METHOXY-6-POLYPRENYL-1,4-BENZOQUINOL METHYLASE, MITOCHONDRIAL"/>
    <property type="match status" value="1"/>
</dbReference>
<sequence length="256" mass="30378">MNSTKSTFKNEMIDYWSERSETYGQQHQEELLGEQKRRWQEVIVDKLNSSSTPVRTILDIGTGPGFLSILLAELGYEVTSIDMTTEMLTQAQKNAGDLKDLIQWQLMDAQELQFETEQFDAIVTRNVTWNLENPEKAYQEWQRVLKTGGMLLNFDSNWYHYLYDEKVRETYEANRKKTQELDVRDYYVDTNIDWMEKLAKEMPLSKISRPMWDQRLLQEYGFENVIIHEDINNDLLSEVQKLNFQFSPIFLIEAKK</sequence>
<dbReference type="Gene3D" id="3.40.50.150">
    <property type="entry name" value="Vaccinia Virus protein VP39"/>
    <property type="match status" value="1"/>
</dbReference>